<feature type="transmembrane region" description="Helical" evidence="1">
    <location>
        <begin position="298"/>
        <end position="318"/>
    </location>
</feature>
<feature type="transmembrane region" description="Helical" evidence="1">
    <location>
        <begin position="601"/>
        <end position="623"/>
    </location>
</feature>
<comment type="caution">
    <text evidence="2">The sequence shown here is derived from an EMBL/GenBank/DDBJ whole genome shotgun (WGS) entry which is preliminary data.</text>
</comment>
<reference evidence="3" key="1">
    <citation type="journal article" date="2019" name="Int. J. Syst. Evol. Microbiol.">
        <title>The Global Catalogue of Microorganisms (GCM) 10K type strain sequencing project: providing services to taxonomists for standard genome sequencing and annotation.</title>
        <authorList>
            <consortium name="The Broad Institute Genomics Platform"/>
            <consortium name="The Broad Institute Genome Sequencing Center for Infectious Disease"/>
            <person name="Wu L."/>
            <person name="Ma J."/>
        </authorList>
    </citation>
    <scope>NUCLEOTIDE SEQUENCE [LARGE SCALE GENOMIC DNA]</scope>
    <source>
        <strain evidence="3">JCM 3369</strain>
    </source>
</reference>
<evidence type="ECO:0008006" key="4">
    <source>
        <dbReference type="Google" id="ProtNLM"/>
    </source>
</evidence>
<protein>
    <recommendedName>
        <fullName evidence="4">ABC transporter permease</fullName>
    </recommendedName>
</protein>
<name>A0ABW2CKN2_9ACTN</name>
<gene>
    <name evidence="2" type="ORF">ACFQKB_14470</name>
</gene>
<feature type="transmembrane region" description="Helical" evidence="1">
    <location>
        <begin position="325"/>
        <end position="343"/>
    </location>
</feature>
<feature type="transmembrane region" description="Helical" evidence="1">
    <location>
        <begin position="267"/>
        <end position="286"/>
    </location>
</feature>
<proteinExistence type="predicted"/>
<evidence type="ECO:0000256" key="1">
    <source>
        <dbReference type="SAM" id="Phobius"/>
    </source>
</evidence>
<accession>A0ABW2CKN2</accession>
<dbReference type="RefSeq" id="WP_378063280.1">
    <property type="nucleotide sequence ID" value="NZ_JBHSXS010000006.1"/>
</dbReference>
<dbReference type="Proteomes" id="UP001596380">
    <property type="component" value="Unassembled WGS sequence"/>
</dbReference>
<feature type="transmembrane region" description="Helical" evidence="1">
    <location>
        <begin position="87"/>
        <end position="111"/>
    </location>
</feature>
<feature type="transmembrane region" description="Helical" evidence="1">
    <location>
        <begin position="409"/>
        <end position="431"/>
    </location>
</feature>
<sequence>MLDRVTNTGWDAALGNHALNDAVLRIAAQQESKPAGGAALDQILIASGGAGVLTAALLVLGWGHRSGRVTLLARLARLSERGPSRGLPGWTALPTVVALLSLLTALLGMYWDISLHISHGRDEGPLANIAHYPILIGLFGIFTSGVLAVVLPKGERPGRAAVRITRDWYAPVGGVLLAGAGFYALLGFPLDDVWHRIFGQDVTLWGPTHLMLIGGAGLSLVAMMILEREGRRAGSDLAASAAASSGPSGAPGERPAAVEPPPAWARYVRRGMLGGGLLIGLSVFQAEYDFGVPQFRLVHQPMLIALAAGCALVAARLWTGRGGAVFAVAFYMVVRGGVSVLVGPVIGELWAAVPLYFAEALCVELAALALARRPLALGAVSGLLIGTAGFGAEFAWSDVAFTLPWTGDIAAEGMIMAVAGGVAGGLCGALLAEGLEGRLPRPAVARTAFAGALVAVAACVANGLMIDVPQHARATVTLTGIRGGENDRTADARVTFSPANAVSDPSWVAVTGWQGEGLHVEPMVREREGVYRTSAPMPLHGEWKTLIRLHDGRSLSGVPIYLPADPAIGAQRLPAPQSFTRDVQSERRILQRELKSDVPGWLWAACSAVVLACTLILIVALGWGVARASRLLPEEAGLPSSPRERVGT</sequence>
<evidence type="ECO:0000313" key="2">
    <source>
        <dbReference type="EMBL" id="MFC6880970.1"/>
    </source>
</evidence>
<feature type="transmembrane region" description="Helical" evidence="1">
    <location>
        <begin position="131"/>
        <end position="152"/>
    </location>
</feature>
<keyword evidence="3" id="KW-1185">Reference proteome</keyword>
<keyword evidence="1" id="KW-0472">Membrane</keyword>
<feature type="transmembrane region" description="Helical" evidence="1">
    <location>
        <begin position="375"/>
        <end position="397"/>
    </location>
</feature>
<feature type="transmembrane region" description="Helical" evidence="1">
    <location>
        <begin position="168"/>
        <end position="188"/>
    </location>
</feature>
<feature type="transmembrane region" description="Helical" evidence="1">
    <location>
        <begin position="443"/>
        <end position="466"/>
    </location>
</feature>
<organism evidence="2 3">
    <name type="scientific">Actinomadura yumaensis</name>
    <dbReference type="NCBI Taxonomy" id="111807"/>
    <lineage>
        <taxon>Bacteria</taxon>
        <taxon>Bacillati</taxon>
        <taxon>Actinomycetota</taxon>
        <taxon>Actinomycetes</taxon>
        <taxon>Streptosporangiales</taxon>
        <taxon>Thermomonosporaceae</taxon>
        <taxon>Actinomadura</taxon>
    </lineage>
</organism>
<keyword evidence="1" id="KW-0812">Transmembrane</keyword>
<feature type="transmembrane region" description="Helical" evidence="1">
    <location>
        <begin position="208"/>
        <end position="226"/>
    </location>
</feature>
<evidence type="ECO:0000313" key="3">
    <source>
        <dbReference type="Proteomes" id="UP001596380"/>
    </source>
</evidence>
<feature type="transmembrane region" description="Helical" evidence="1">
    <location>
        <begin position="43"/>
        <end position="62"/>
    </location>
</feature>
<keyword evidence="1" id="KW-1133">Transmembrane helix</keyword>
<dbReference type="EMBL" id="JBHSXS010000006">
    <property type="protein sequence ID" value="MFC6880970.1"/>
    <property type="molecule type" value="Genomic_DNA"/>
</dbReference>